<keyword evidence="5" id="KW-1185">Reference proteome</keyword>
<feature type="region of interest" description="Disordered" evidence="1">
    <location>
        <begin position="1"/>
        <end position="27"/>
    </location>
</feature>
<dbReference type="InterPro" id="IPR050570">
    <property type="entry name" value="Cell_wall_metabolism_enzyme"/>
</dbReference>
<organism evidence="4 5">
    <name type="scientific">Xylanibacillus composti</name>
    <dbReference type="NCBI Taxonomy" id="1572762"/>
    <lineage>
        <taxon>Bacteria</taxon>
        <taxon>Bacillati</taxon>
        <taxon>Bacillota</taxon>
        <taxon>Bacilli</taxon>
        <taxon>Bacillales</taxon>
        <taxon>Paenibacillaceae</taxon>
        <taxon>Xylanibacillus</taxon>
    </lineage>
</organism>
<feature type="transmembrane region" description="Helical" evidence="2">
    <location>
        <begin position="42"/>
        <end position="62"/>
    </location>
</feature>
<dbReference type="SUPFAM" id="SSF51261">
    <property type="entry name" value="Duplicated hybrid motif"/>
    <property type="match status" value="1"/>
</dbReference>
<evidence type="ECO:0000259" key="3">
    <source>
        <dbReference type="Pfam" id="PF01551"/>
    </source>
</evidence>
<comment type="caution">
    <text evidence="4">The sequence shown here is derived from an EMBL/GenBank/DDBJ whole genome shotgun (WGS) entry which is preliminary data.</text>
</comment>
<dbReference type="Pfam" id="PF01551">
    <property type="entry name" value="Peptidase_M23"/>
    <property type="match status" value="1"/>
</dbReference>
<dbReference type="GO" id="GO:0004222">
    <property type="term" value="F:metalloendopeptidase activity"/>
    <property type="evidence" value="ECO:0007669"/>
    <property type="project" value="TreeGrafter"/>
</dbReference>
<dbReference type="InterPro" id="IPR011055">
    <property type="entry name" value="Dup_hybrid_motif"/>
</dbReference>
<evidence type="ECO:0000256" key="1">
    <source>
        <dbReference type="SAM" id="MobiDB-lite"/>
    </source>
</evidence>
<dbReference type="EMBL" id="BOVK01000061">
    <property type="protein sequence ID" value="GIQ70874.1"/>
    <property type="molecule type" value="Genomic_DNA"/>
</dbReference>
<dbReference type="RefSeq" id="WP_213413681.1">
    <property type="nucleotide sequence ID" value="NZ_BOVK01000061.1"/>
</dbReference>
<feature type="compositionally biased region" description="Polar residues" evidence="1">
    <location>
        <begin position="1"/>
        <end position="18"/>
    </location>
</feature>
<name>A0A8J4H4U9_9BACL</name>
<evidence type="ECO:0000256" key="2">
    <source>
        <dbReference type="SAM" id="Phobius"/>
    </source>
</evidence>
<dbReference type="PANTHER" id="PTHR21666:SF291">
    <property type="entry name" value="STAGE II SPORULATION PROTEIN Q"/>
    <property type="match status" value="1"/>
</dbReference>
<accession>A0A8J4H4U9</accession>
<dbReference type="AlphaFoldDB" id="A0A8J4H4U9"/>
<proteinExistence type="predicted"/>
<sequence length="271" mass="29637">MSQENKNQQKPDSGSQQEKPAIKHETAAGTTSSWKKLLRKKWVFPAAYMAAAAIILSLMWAYQGSERDALTDTDLTGGGLIAESEDPTVTESVLGEEDALPVTVPAESMQWPFVEQEAMDVIMPFYEETADAATKQAATIQYNNTFMFSTGLALAHQNDEAFEVLAAMSGTVTRAEQLPLVGNVVEITHEDGLKTVYQSLGEIRVKMNDRVSQGMVIGTAGRNELQKDLGVHLQFEIQENDRPVNPQAYLPALHGMEMDEAEAADAEVDEG</sequence>
<dbReference type="CDD" id="cd12797">
    <property type="entry name" value="M23_peptidase"/>
    <property type="match status" value="1"/>
</dbReference>
<feature type="domain" description="M23ase beta-sheet core" evidence="3">
    <location>
        <begin position="150"/>
        <end position="246"/>
    </location>
</feature>
<keyword evidence="2" id="KW-0812">Transmembrane</keyword>
<reference evidence="4" key="1">
    <citation type="submission" date="2021-04" db="EMBL/GenBank/DDBJ databases">
        <title>Draft genome sequence of Xylanibacillus composti strain K13.</title>
        <authorList>
            <person name="Uke A."/>
            <person name="Chhe C."/>
            <person name="Baramee S."/>
            <person name="Kosugi A."/>
        </authorList>
    </citation>
    <scope>NUCLEOTIDE SEQUENCE</scope>
    <source>
        <strain evidence="4">K13</strain>
    </source>
</reference>
<evidence type="ECO:0000313" key="4">
    <source>
        <dbReference type="EMBL" id="GIQ70874.1"/>
    </source>
</evidence>
<keyword evidence="2" id="KW-0472">Membrane</keyword>
<gene>
    <name evidence="4" type="primary">spoIIQ</name>
    <name evidence="4" type="ORF">XYCOK13_36980</name>
</gene>
<protein>
    <submittedName>
        <fullName evidence="4">Stage II sporulation protein Q</fullName>
    </submittedName>
</protein>
<keyword evidence="2" id="KW-1133">Transmembrane helix</keyword>
<evidence type="ECO:0000313" key="5">
    <source>
        <dbReference type="Proteomes" id="UP000677918"/>
    </source>
</evidence>
<dbReference type="Proteomes" id="UP000677918">
    <property type="component" value="Unassembled WGS sequence"/>
</dbReference>
<dbReference type="InterPro" id="IPR016047">
    <property type="entry name" value="M23ase_b-sheet_dom"/>
</dbReference>
<dbReference type="Gene3D" id="2.70.70.10">
    <property type="entry name" value="Glucose Permease (Domain IIA)"/>
    <property type="match status" value="1"/>
</dbReference>
<dbReference type="PANTHER" id="PTHR21666">
    <property type="entry name" value="PEPTIDASE-RELATED"/>
    <property type="match status" value="1"/>
</dbReference>